<evidence type="ECO:0000313" key="3">
    <source>
        <dbReference type="Proteomes" id="UP000596827"/>
    </source>
</evidence>
<name>A0A923S1V4_9BURK</name>
<feature type="compositionally biased region" description="Basic and acidic residues" evidence="1">
    <location>
        <begin position="60"/>
        <end position="77"/>
    </location>
</feature>
<dbReference type="AlphaFoldDB" id="A0A923S1V4"/>
<sequence length="77" mass="8678">MDQQKRNDASDRINLNDKAACESWVKKLNVTHQLLREAVEAVGDSASDVEMHLKGVRSTTNDDRVERSEKPGSDKPR</sequence>
<gene>
    <name evidence="2" type="ORF">H8R02_09465</name>
</gene>
<reference evidence="2" key="1">
    <citation type="submission" date="2020-08" db="EMBL/GenBank/DDBJ databases">
        <title>Ramlibacter sp. GTP1 16S ribosomal RNA gene genome sequencing and assembly.</title>
        <authorList>
            <person name="Kang M."/>
        </authorList>
    </citation>
    <scope>NUCLEOTIDE SEQUENCE</scope>
    <source>
        <strain evidence="2">GTP1</strain>
    </source>
</reference>
<proteinExistence type="predicted"/>
<dbReference type="Proteomes" id="UP000596827">
    <property type="component" value="Unassembled WGS sequence"/>
</dbReference>
<dbReference type="RefSeq" id="WP_187081161.1">
    <property type="nucleotide sequence ID" value="NZ_JACORU010000003.1"/>
</dbReference>
<dbReference type="EMBL" id="JACORU010000003">
    <property type="protein sequence ID" value="MBC5764676.1"/>
    <property type="molecule type" value="Genomic_DNA"/>
</dbReference>
<keyword evidence="3" id="KW-1185">Reference proteome</keyword>
<organism evidence="2 3">
    <name type="scientific">Ramlibacter albus</name>
    <dbReference type="NCBI Taxonomy" id="2079448"/>
    <lineage>
        <taxon>Bacteria</taxon>
        <taxon>Pseudomonadati</taxon>
        <taxon>Pseudomonadota</taxon>
        <taxon>Betaproteobacteria</taxon>
        <taxon>Burkholderiales</taxon>
        <taxon>Comamonadaceae</taxon>
        <taxon>Ramlibacter</taxon>
    </lineage>
</organism>
<evidence type="ECO:0000313" key="2">
    <source>
        <dbReference type="EMBL" id="MBC5764676.1"/>
    </source>
</evidence>
<feature type="region of interest" description="Disordered" evidence="1">
    <location>
        <begin position="44"/>
        <end position="77"/>
    </location>
</feature>
<dbReference type="InterPro" id="IPR022037">
    <property type="entry name" value="DUF3606"/>
</dbReference>
<protein>
    <submittedName>
        <fullName evidence="2">DUF3606 domain-containing protein</fullName>
    </submittedName>
</protein>
<dbReference type="Pfam" id="PF12244">
    <property type="entry name" value="DUF3606"/>
    <property type="match status" value="1"/>
</dbReference>
<accession>A0A923S1V4</accession>
<evidence type="ECO:0000256" key="1">
    <source>
        <dbReference type="SAM" id="MobiDB-lite"/>
    </source>
</evidence>
<comment type="caution">
    <text evidence="2">The sequence shown here is derived from an EMBL/GenBank/DDBJ whole genome shotgun (WGS) entry which is preliminary data.</text>
</comment>